<gene>
    <name evidence="20" type="ORF">CFH80_04340</name>
</gene>
<dbReference type="SUPFAM" id="SSF56784">
    <property type="entry name" value="HAD-like"/>
    <property type="match status" value="1"/>
</dbReference>
<dbReference type="InterPro" id="IPR023298">
    <property type="entry name" value="ATPase_P-typ_TM_dom_sf"/>
</dbReference>
<evidence type="ECO:0000256" key="11">
    <source>
        <dbReference type="ARBA" id="ARBA00022989"/>
    </source>
</evidence>
<dbReference type="PROSITE" id="PS00154">
    <property type="entry name" value="ATPASE_E1_E2"/>
    <property type="match status" value="1"/>
</dbReference>
<feature type="transmembrane region" description="Helical" evidence="18">
    <location>
        <begin position="182"/>
        <end position="200"/>
    </location>
</feature>
<protein>
    <recommendedName>
        <fullName evidence="16">Copper-transporting ATPase</fullName>
        <ecNumber evidence="15">7.2.2.9</ecNumber>
    </recommendedName>
</protein>
<dbReference type="Gene3D" id="2.70.150.10">
    <property type="entry name" value="Calcium-transporting ATPase, cytoplasmic transduction domain A"/>
    <property type="match status" value="1"/>
</dbReference>
<dbReference type="Pfam" id="PF00403">
    <property type="entry name" value="HMA"/>
    <property type="match status" value="1"/>
</dbReference>
<evidence type="ECO:0000256" key="17">
    <source>
        <dbReference type="ARBA" id="ARBA00047424"/>
    </source>
</evidence>
<evidence type="ECO:0000256" key="18">
    <source>
        <dbReference type="RuleBase" id="RU362081"/>
    </source>
</evidence>
<keyword evidence="18" id="KW-1003">Cell membrane</keyword>
<dbReference type="CDD" id="cd02094">
    <property type="entry name" value="P-type_ATPase_Cu-like"/>
    <property type="match status" value="1"/>
</dbReference>
<dbReference type="SFLD" id="SFLDG00002">
    <property type="entry name" value="C1.7:_P-type_atpase_like"/>
    <property type="match status" value="1"/>
</dbReference>
<feature type="transmembrane region" description="Helical" evidence="18">
    <location>
        <begin position="670"/>
        <end position="687"/>
    </location>
</feature>
<dbReference type="GO" id="GO:0055070">
    <property type="term" value="P:copper ion homeostasis"/>
    <property type="evidence" value="ECO:0007669"/>
    <property type="project" value="TreeGrafter"/>
</dbReference>
<dbReference type="PANTHER" id="PTHR43520:SF8">
    <property type="entry name" value="P-TYPE CU(+) TRANSPORTER"/>
    <property type="match status" value="1"/>
</dbReference>
<dbReference type="EMBL" id="DLUG01000118">
    <property type="protein sequence ID" value="DAB36529.1"/>
    <property type="molecule type" value="Genomic_DNA"/>
</dbReference>
<evidence type="ECO:0000256" key="12">
    <source>
        <dbReference type="ARBA" id="ARBA00023065"/>
    </source>
</evidence>
<comment type="caution">
    <text evidence="20">The sequence shown here is derived from an EMBL/GenBank/DDBJ whole genome shotgun (WGS) entry which is preliminary data.</text>
</comment>
<evidence type="ECO:0000256" key="2">
    <source>
        <dbReference type="ARBA" id="ARBA00004236"/>
    </source>
</evidence>
<dbReference type="PROSITE" id="PS50846">
    <property type="entry name" value="HMA_2"/>
    <property type="match status" value="1"/>
</dbReference>
<dbReference type="Gene3D" id="3.30.70.100">
    <property type="match status" value="1"/>
</dbReference>
<name>A0A2D3WHG8_9BACT</name>
<dbReference type="Pfam" id="PF00702">
    <property type="entry name" value="Hydrolase"/>
    <property type="match status" value="1"/>
</dbReference>
<dbReference type="GO" id="GO:0005507">
    <property type="term" value="F:copper ion binding"/>
    <property type="evidence" value="ECO:0007669"/>
    <property type="project" value="TreeGrafter"/>
</dbReference>
<feature type="transmembrane region" description="Helical" evidence="18">
    <location>
        <begin position="118"/>
        <end position="136"/>
    </location>
</feature>
<keyword evidence="8 18" id="KW-0547">Nucleotide-binding</keyword>
<reference evidence="20 21" key="1">
    <citation type="journal article" date="2017" name="Front. Microbiol.">
        <title>Comparative Genomic Analysis of the Class Epsilonproteobacteria and Proposed Reclassification to Epsilonbacteraeota (phyl. nov.).</title>
        <authorList>
            <person name="Waite D.W."/>
            <person name="Vanwonterghem I."/>
            <person name="Rinke C."/>
            <person name="Parks D.H."/>
            <person name="Zhang Y."/>
            <person name="Takai K."/>
            <person name="Sievert S.M."/>
            <person name="Simon J."/>
            <person name="Campbell B.J."/>
            <person name="Hanson T.E."/>
            <person name="Woyke T."/>
            <person name="Klotz M.G."/>
            <person name="Hugenholtz P."/>
        </authorList>
    </citation>
    <scope>NUCLEOTIDE SEQUENCE [LARGE SCALE GENOMIC DNA]</scope>
    <source>
        <strain evidence="20">UBA11420</strain>
    </source>
</reference>
<dbReference type="GO" id="GO:0012505">
    <property type="term" value="C:endomembrane system"/>
    <property type="evidence" value="ECO:0007669"/>
    <property type="project" value="UniProtKB-SubCell"/>
</dbReference>
<dbReference type="Proteomes" id="UP000231638">
    <property type="component" value="Unassembled WGS sequence"/>
</dbReference>
<evidence type="ECO:0000256" key="3">
    <source>
        <dbReference type="ARBA" id="ARBA00006024"/>
    </source>
</evidence>
<dbReference type="InterPro" id="IPR023299">
    <property type="entry name" value="ATPase_P-typ_cyto_dom_N"/>
</dbReference>
<keyword evidence="4" id="KW-0813">Transport</keyword>
<evidence type="ECO:0000256" key="7">
    <source>
        <dbReference type="ARBA" id="ARBA00022723"/>
    </source>
</evidence>
<dbReference type="GO" id="GO:0016887">
    <property type="term" value="F:ATP hydrolysis activity"/>
    <property type="evidence" value="ECO:0007669"/>
    <property type="project" value="InterPro"/>
</dbReference>
<dbReference type="InterPro" id="IPR027256">
    <property type="entry name" value="P-typ_ATPase_IB"/>
</dbReference>
<evidence type="ECO:0000256" key="15">
    <source>
        <dbReference type="ARBA" id="ARBA00038904"/>
    </source>
</evidence>
<dbReference type="InterPro" id="IPR001757">
    <property type="entry name" value="P_typ_ATPase"/>
</dbReference>
<keyword evidence="9 18" id="KW-0067">ATP-binding</keyword>
<evidence type="ECO:0000313" key="21">
    <source>
        <dbReference type="Proteomes" id="UP000231638"/>
    </source>
</evidence>
<dbReference type="NCBIfam" id="TIGR01511">
    <property type="entry name" value="ATPase-IB1_Cu"/>
    <property type="match status" value="1"/>
</dbReference>
<evidence type="ECO:0000256" key="5">
    <source>
        <dbReference type="ARBA" id="ARBA00022553"/>
    </source>
</evidence>
<feature type="transmembrane region" description="Helical" evidence="18">
    <location>
        <begin position="157"/>
        <end position="176"/>
    </location>
</feature>
<feature type="transmembrane region" description="Helical" evidence="18">
    <location>
        <begin position="90"/>
        <end position="112"/>
    </location>
</feature>
<keyword evidence="5" id="KW-0597">Phosphoprotein</keyword>
<evidence type="ECO:0000313" key="20">
    <source>
        <dbReference type="EMBL" id="DAB36529.1"/>
    </source>
</evidence>
<keyword evidence="10" id="KW-1278">Translocase</keyword>
<evidence type="ECO:0000256" key="4">
    <source>
        <dbReference type="ARBA" id="ARBA00022448"/>
    </source>
</evidence>
<dbReference type="InterPro" id="IPR023214">
    <property type="entry name" value="HAD_sf"/>
</dbReference>
<dbReference type="PROSITE" id="PS01047">
    <property type="entry name" value="HMA_1"/>
    <property type="match status" value="1"/>
</dbReference>
<accession>A0A2D3WHG8</accession>
<keyword evidence="11 18" id="KW-1133">Transmembrane helix</keyword>
<feature type="domain" description="HMA" evidence="19">
    <location>
        <begin position="4"/>
        <end position="69"/>
    </location>
</feature>
<evidence type="ECO:0000256" key="16">
    <source>
        <dbReference type="ARBA" id="ARBA00040690"/>
    </source>
</evidence>
<dbReference type="InterPro" id="IPR044492">
    <property type="entry name" value="P_typ_ATPase_HD_dom"/>
</dbReference>
<dbReference type="InterPro" id="IPR059000">
    <property type="entry name" value="ATPase_P-type_domA"/>
</dbReference>
<dbReference type="Gene3D" id="3.40.50.1000">
    <property type="entry name" value="HAD superfamily/HAD-like"/>
    <property type="match status" value="1"/>
</dbReference>
<dbReference type="NCBIfam" id="TIGR01525">
    <property type="entry name" value="ATPase-IB_hvy"/>
    <property type="match status" value="1"/>
</dbReference>
<evidence type="ECO:0000256" key="9">
    <source>
        <dbReference type="ARBA" id="ARBA00022840"/>
    </source>
</evidence>
<feature type="transmembrane region" description="Helical" evidence="18">
    <location>
        <begin position="334"/>
        <end position="356"/>
    </location>
</feature>
<dbReference type="PRINTS" id="PR00943">
    <property type="entry name" value="CUATPASE"/>
</dbReference>
<evidence type="ECO:0000256" key="10">
    <source>
        <dbReference type="ARBA" id="ARBA00022967"/>
    </source>
</evidence>
<feature type="transmembrane region" description="Helical" evidence="18">
    <location>
        <begin position="693"/>
        <end position="713"/>
    </location>
</feature>
<dbReference type="GO" id="GO:0005886">
    <property type="term" value="C:plasma membrane"/>
    <property type="evidence" value="ECO:0007669"/>
    <property type="project" value="UniProtKB-SubCell"/>
</dbReference>
<dbReference type="SUPFAM" id="SSF81665">
    <property type="entry name" value="Calcium ATPase, transmembrane domain M"/>
    <property type="match status" value="1"/>
</dbReference>
<keyword evidence="7 18" id="KW-0479">Metal-binding</keyword>
<keyword evidence="6 18" id="KW-0812">Transmembrane</keyword>
<dbReference type="Pfam" id="PF00122">
    <property type="entry name" value="E1-E2_ATPase"/>
    <property type="match status" value="1"/>
</dbReference>
<dbReference type="InterPro" id="IPR017969">
    <property type="entry name" value="Heavy-metal-associated_CS"/>
</dbReference>
<dbReference type="SFLD" id="SFLDF00027">
    <property type="entry name" value="p-type_atpase"/>
    <property type="match status" value="1"/>
</dbReference>
<dbReference type="FunFam" id="3.30.70.100:FF:000005">
    <property type="entry name" value="Copper-exporting P-type ATPase A"/>
    <property type="match status" value="1"/>
</dbReference>
<dbReference type="PRINTS" id="PR00119">
    <property type="entry name" value="CATATPASE"/>
</dbReference>
<dbReference type="AlphaFoldDB" id="A0A2D3WHG8"/>
<evidence type="ECO:0000256" key="1">
    <source>
        <dbReference type="ARBA" id="ARBA00004127"/>
    </source>
</evidence>
<dbReference type="InterPro" id="IPR036163">
    <property type="entry name" value="HMA_dom_sf"/>
</dbReference>
<dbReference type="GO" id="GO:0043682">
    <property type="term" value="F:P-type divalent copper transporter activity"/>
    <property type="evidence" value="ECO:0007669"/>
    <property type="project" value="UniProtKB-EC"/>
</dbReference>
<comment type="subcellular location">
    <subcellularLocation>
        <location evidence="2 18">Cell membrane</location>
    </subcellularLocation>
    <subcellularLocation>
        <location evidence="1">Endomembrane system</location>
        <topology evidence="1">Multi-pass membrane protein</topology>
    </subcellularLocation>
</comment>
<organism evidence="20 21">
    <name type="scientific">Sulfurospirillum cavolei</name>
    <dbReference type="NCBI Taxonomy" id="366522"/>
    <lineage>
        <taxon>Bacteria</taxon>
        <taxon>Pseudomonadati</taxon>
        <taxon>Campylobacterota</taxon>
        <taxon>Epsilonproteobacteria</taxon>
        <taxon>Campylobacterales</taxon>
        <taxon>Sulfurospirillaceae</taxon>
        <taxon>Sulfurospirillum</taxon>
    </lineage>
</organism>
<evidence type="ECO:0000256" key="13">
    <source>
        <dbReference type="ARBA" id="ARBA00023136"/>
    </source>
</evidence>
<evidence type="ECO:0000256" key="6">
    <source>
        <dbReference type="ARBA" id="ARBA00022692"/>
    </source>
</evidence>
<keyword evidence="13 18" id="KW-0472">Membrane</keyword>
<dbReference type="EC" id="7.2.2.9" evidence="15"/>
<dbReference type="SUPFAM" id="SSF81653">
    <property type="entry name" value="Calcium ATPase, transduction domain A"/>
    <property type="match status" value="1"/>
</dbReference>
<sequence>MSEKQFDLDVKGMTCAACSARIERVLNKIEGVNANVNLAAESAHVISSNPDITLEHIIQTIEKTGFQASELEKVDPEQKSLEKEQEYRKLLIQFCIAALLTLPFFIEMLFMLTGYHLWHMPPFLQLLLASVVQFYAGAKFYKGAYKSLAGGGANMDVLVVLGTSAAYLLSLGVMVLGLSGHLYFEASASVITLVLLGKLLELRAKAKTGFAIQKLLHLQPKTAFVEKEGKLQEVSIESLHVGDIFVVKAGEGIPTDGIVLEGHSVVDESMVTGESLPVLKAQGDKVVGATKNADGMLKCQATQVGSDTFLASVVKLIEEAQGSKAPIQRLADTISGIFVPVVVSVALITFIAWWMLGAGFENALINAVAVLVIACPCALGLATPTAIMVGVGRGASEGILIKNAEVLENIGKITAVVFDKTGTLTYGDVKVNAVVAHDNASPEEILTLCAALEEGSNHPLAKAIVTAAASSKQTMSDFHNYSGQGISGIIEGVLYYAGSLHFVAQMSGCDVSAKIKPYVEEGNSIVALGTQESILGYIVISDTLRESAKEAIAKLRERNIDVYMLTGDHEASAHAIAERLGISHVFAEVLPHQKADKIAELKAQNAFVCMVGDGINDAPALALSDVAVAMAQGSDIAIESADLILTKNDPMNVLHAIDLSRATMSKIKQNLFLAFVYNTLAIPLAFLGMLSPVVAGAAMAMSSVSVVSNSLLLRRWKIKL</sequence>
<dbReference type="FunFam" id="2.70.150.10:FF:000002">
    <property type="entry name" value="Copper-transporting ATPase 1, putative"/>
    <property type="match status" value="1"/>
</dbReference>
<keyword evidence="12" id="KW-0406">Ion transport</keyword>
<dbReference type="Gene3D" id="3.40.1110.10">
    <property type="entry name" value="Calcium-transporting ATPase, cytoplasmic domain N"/>
    <property type="match status" value="1"/>
</dbReference>
<feature type="transmembrane region" description="Helical" evidence="18">
    <location>
        <begin position="368"/>
        <end position="392"/>
    </location>
</feature>
<dbReference type="NCBIfam" id="TIGR01494">
    <property type="entry name" value="ATPase_P-type"/>
    <property type="match status" value="1"/>
</dbReference>
<dbReference type="InterPro" id="IPR008250">
    <property type="entry name" value="ATPase_P-typ_transduc_dom_A_sf"/>
</dbReference>
<dbReference type="InterPro" id="IPR036412">
    <property type="entry name" value="HAD-like_sf"/>
</dbReference>
<comment type="similarity">
    <text evidence="3 18">Belongs to the cation transport ATPase (P-type) (TC 3.A.3) family. Type IB subfamily.</text>
</comment>
<evidence type="ECO:0000256" key="8">
    <source>
        <dbReference type="ARBA" id="ARBA00022741"/>
    </source>
</evidence>
<dbReference type="InterPro" id="IPR018303">
    <property type="entry name" value="ATPase_P-typ_P_site"/>
</dbReference>
<dbReference type="SUPFAM" id="SSF55008">
    <property type="entry name" value="HMA, heavy metal-associated domain"/>
    <property type="match status" value="1"/>
</dbReference>
<dbReference type="CDD" id="cd00371">
    <property type="entry name" value="HMA"/>
    <property type="match status" value="1"/>
</dbReference>
<dbReference type="SFLD" id="SFLDS00003">
    <property type="entry name" value="Haloacid_Dehalogenase"/>
    <property type="match status" value="1"/>
</dbReference>
<comment type="catalytic activity">
    <reaction evidence="17">
        <text>Cu(2+)(in) + ATP + H2O = Cu(2+)(out) + ADP + phosphate + H(+)</text>
        <dbReference type="Rhea" id="RHEA:10376"/>
        <dbReference type="ChEBI" id="CHEBI:15377"/>
        <dbReference type="ChEBI" id="CHEBI:15378"/>
        <dbReference type="ChEBI" id="CHEBI:29036"/>
        <dbReference type="ChEBI" id="CHEBI:30616"/>
        <dbReference type="ChEBI" id="CHEBI:43474"/>
        <dbReference type="ChEBI" id="CHEBI:456216"/>
        <dbReference type="EC" id="7.2.2.9"/>
    </reaction>
</comment>
<dbReference type="STRING" id="366522.GCA_001548055_01042"/>
<proteinExistence type="inferred from homology"/>
<evidence type="ECO:0000259" key="19">
    <source>
        <dbReference type="PROSITE" id="PS50846"/>
    </source>
</evidence>
<dbReference type="InterPro" id="IPR006121">
    <property type="entry name" value="HMA_dom"/>
</dbReference>
<dbReference type="PANTHER" id="PTHR43520">
    <property type="entry name" value="ATP7, ISOFORM B"/>
    <property type="match status" value="1"/>
</dbReference>
<evidence type="ECO:0000256" key="14">
    <source>
        <dbReference type="ARBA" id="ARBA00037143"/>
    </source>
</evidence>
<comment type="function">
    <text evidence="14">Probably involved in copper export.</text>
</comment>
<dbReference type="GO" id="GO:0005524">
    <property type="term" value="F:ATP binding"/>
    <property type="evidence" value="ECO:0007669"/>
    <property type="project" value="UniProtKB-UniRule"/>
</dbReference>